<reference evidence="3 4" key="1">
    <citation type="submission" date="2024-04" db="EMBL/GenBank/DDBJ databases">
        <authorList>
            <person name="Waldvogel A.-M."/>
            <person name="Schoenle A."/>
        </authorList>
    </citation>
    <scope>NUCLEOTIDE SEQUENCE [LARGE SCALE GENOMIC DNA]</scope>
</reference>
<feature type="compositionally biased region" description="Polar residues" evidence="1">
    <location>
        <begin position="281"/>
        <end position="293"/>
    </location>
</feature>
<evidence type="ECO:0000313" key="4">
    <source>
        <dbReference type="Proteomes" id="UP001497482"/>
    </source>
</evidence>
<protein>
    <recommendedName>
        <fullName evidence="2">Rho-GAP domain-containing protein</fullName>
    </recommendedName>
</protein>
<feature type="compositionally biased region" description="Low complexity" evidence="1">
    <location>
        <begin position="316"/>
        <end position="333"/>
    </location>
</feature>
<dbReference type="Pfam" id="PF00620">
    <property type="entry name" value="RhoGAP"/>
    <property type="match status" value="1"/>
</dbReference>
<dbReference type="PROSITE" id="PS51257">
    <property type="entry name" value="PROKAR_LIPOPROTEIN"/>
    <property type="match status" value="1"/>
</dbReference>
<dbReference type="PROSITE" id="PS50238">
    <property type="entry name" value="RHOGAP"/>
    <property type="match status" value="1"/>
</dbReference>
<dbReference type="PANTHER" id="PTHR15904">
    <property type="entry name" value="FAM13"/>
    <property type="match status" value="1"/>
</dbReference>
<organism evidence="3 4">
    <name type="scientific">Knipowitschia caucasica</name>
    <name type="common">Caucasian dwarf goby</name>
    <name type="synonym">Pomatoschistus caucasicus</name>
    <dbReference type="NCBI Taxonomy" id="637954"/>
    <lineage>
        <taxon>Eukaryota</taxon>
        <taxon>Metazoa</taxon>
        <taxon>Chordata</taxon>
        <taxon>Craniata</taxon>
        <taxon>Vertebrata</taxon>
        <taxon>Euteleostomi</taxon>
        <taxon>Actinopterygii</taxon>
        <taxon>Neopterygii</taxon>
        <taxon>Teleostei</taxon>
        <taxon>Neoteleostei</taxon>
        <taxon>Acanthomorphata</taxon>
        <taxon>Gobiaria</taxon>
        <taxon>Gobiiformes</taxon>
        <taxon>Gobioidei</taxon>
        <taxon>Gobiidae</taxon>
        <taxon>Gobiinae</taxon>
        <taxon>Knipowitschia</taxon>
    </lineage>
</organism>
<evidence type="ECO:0000256" key="1">
    <source>
        <dbReference type="SAM" id="MobiDB-lite"/>
    </source>
</evidence>
<dbReference type="Proteomes" id="UP001497482">
    <property type="component" value="Chromosome 8"/>
</dbReference>
<feature type="region of interest" description="Disordered" evidence="1">
    <location>
        <begin position="51"/>
        <end position="76"/>
    </location>
</feature>
<name>A0AAV2MHK9_KNICA</name>
<dbReference type="Gene3D" id="1.10.555.10">
    <property type="entry name" value="Rho GTPase activation protein"/>
    <property type="match status" value="1"/>
</dbReference>
<gene>
    <name evidence="3" type="ORF">KC01_LOCUS38926</name>
</gene>
<dbReference type="AlphaFoldDB" id="A0AAV2MHK9"/>
<evidence type="ECO:0000259" key="2">
    <source>
        <dbReference type="PROSITE" id="PS50238"/>
    </source>
</evidence>
<dbReference type="GO" id="GO:0007165">
    <property type="term" value="P:signal transduction"/>
    <property type="evidence" value="ECO:0007669"/>
    <property type="project" value="InterPro"/>
</dbReference>
<dbReference type="InterPro" id="IPR000198">
    <property type="entry name" value="RhoGAP_dom"/>
</dbReference>
<keyword evidence="4" id="KW-1185">Reference proteome</keyword>
<feature type="compositionally biased region" description="Acidic residues" evidence="1">
    <location>
        <begin position="296"/>
        <end position="315"/>
    </location>
</feature>
<dbReference type="SMART" id="SM00324">
    <property type="entry name" value="RhoGAP"/>
    <property type="match status" value="1"/>
</dbReference>
<accession>A0AAV2MHK9</accession>
<dbReference type="InterPro" id="IPR008936">
    <property type="entry name" value="Rho_GTPase_activation_prot"/>
</dbReference>
<sequence length="333" mass="36670">MGAQCKTNRVSLLSPNSAAAACRVGSELAGQQPRGQSQDTLKLLHDVRPRGCGEEEERAMRKSVSPLPGDGGGSSAGSARVFGVPLEQVEHALTVGGHEVPALVKHIVEFIEEHGDVDMEGVFLVNGNAERVEWLRQKFDSGEEVVLQREADLSSAVSLLRLFLQELPEPVIPTTIQTLILELQRGERGEEEEQCRQVKSLLQTLPPVNFGLLRFLCRFLTSVASLQPERWSVGALAAVFGPDVFHLSPEELREQESVSRVLAELLEHQEELFDSEEEDASSTNEYSSINEQITELLDDDKCEAECEDLPQDGDEGSSQSPQSPQTHQSDSRY</sequence>
<feature type="region of interest" description="Disordered" evidence="1">
    <location>
        <begin position="272"/>
        <end position="333"/>
    </location>
</feature>
<proteinExistence type="predicted"/>
<dbReference type="InterPro" id="IPR039102">
    <property type="entry name" value="FAM13"/>
</dbReference>
<dbReference type="EMBL" id="OZ035830">
    <property type="protein sequence ID" value="CAL1612619.1"/>
    <property type="molecule type" value="Genomic_DNA"/>
</dbReference>
<dbReference type="SUPFAM" id="SSF48350">
    <property type="entry name" value="GTPase activation domain, GAP"/>
    <property type="match status" value="1"/>
</dbReference>
<evidence type="ECO:0000313" key="3">
    <source>
        <dbReference type="EMBL" id="CAL1612619.1"/>
    </source>
</evidence>
<feature type="domain" description="Rho-GAP" evidence="2">
    <location>
        <begin position="84"/>
        <end position="273"/>
    </location>
</feature>
<dbReference type="PANTHER" id="PTHR15904:SF16">
    <property type="entry name" value="PROTEIN FAM13B"/>
    <property type="match status" value="1"/>
</dbReference>